<accession>A0A1Y1UX61</accession>
<sequence>MINAFITEFVKDRDNIRLLYFLYSLPNYIILYIHIDSTLLINEKDEESRKRQVDLKVAFILFMTYIPCMIIVCSLKGHKYILIIALTPANHFVVLLINGKSVVILGLSPPPSKFKGNTPIF</sequence>
<evidence type="ECO:0000313" key="2">
    <source>
        <dbReference type="EMBL" id="ORX41810.1"/>
    </source>
</evidence>
<keyword evidence="1" id="KW-1133">Transmembrane helix</keyword>
<dbReference type="AlphaFoldDB" id="A0A1Y1UX61"/>
<protein>
    <submittedName>
        <fullName evidence="2">Uncharacterized protein</fullName>
    </submittedName>
</protein>
<name>A0A1Y1UX61_9FUNG</name>
<comment type="caution">
    <text evidence="2">The sequence shown here is derived from an EMBL/GenBank/DDBJ whole genome shotgun (WGS) entry which is preliminary data.</text>
</comment>
<dbReference type="Proteomes" id="UP000193719">
    <property type="component" value="Unassembled WGS sequence"/>
</dbReference>
<feature type="transmembrane region" description="Helical" evidence="1">
    <location>
        <begin position="55"/>
        <end position="73"/>
    </location>
</feature>
<proteinExistence type="predicted"/>
<feature type="transmembrane region" description="Helical" evidence="1">
    <location>
        <begin position="80"/>
        <end position="107"/>
    </location>
</feature>
<keyword evidence="3" id="KW-1185">Reference proteome</keyword>
<evidence type="ECO:0000313" key="3">
    <source>
        <dbReference type="Proteomes" id="UP000193719"/>
    </source>
</evidence>
<dbReference type="EMBL" id="MCFH01000078">
    <property type="protein sequence ID" value="ORX41810.1"/>
    <property type="molecule type" value="Genomic_DNA"/>
</dbReference>
<evidence type="ECO:0000256" key="1">
    <source>
        <dbReference type="SAM" id="Phobius"/>
    </source>
</evidence>
<reference evidence="2 3" key="1">
    <citation type="submission" date="2016-08" db="EMBL/GenBank/DDBJ databases">
        <title>Genomes of anaerobic fungi encode conserved fungal cellulosomes for biomass hydrolysis.</title>
        <authorList>
            <consortium name="DOE Joint Genome Institute"/>
            <person name="Haitjema C.H."/>
            <person name="Gilmore S.P."/>
            <person name="Henske J.K."/>
            <person name="Solomon K.V."/>
            <person name="De Groot R."/>
            <person name="Kuo A."/>
            <person name="Mondo S.J."/>
            <person name="Salamov A.A."/>
            <person name="Labutti K."/>
            <person name="Zhao Z."/>
            <person name="Chiniquy J."/>
            <person name="Barry K."/>
            <person name="Brewer H.M."/>
            <person name="Purvine S.O."/>
            <person name="Wright A.T."/>
            <person name="Boxma B."/>
            <person name="Van Alen T."/>
            <person name="Hackstein J.H."/>
            <person name="Baker S.E."/>
            <person name="Grigoriev I.V."/>
            <person name="O'Malley M.A."/>
        </authorList>
    </citation>
    <scope>NUCLEOTIDE SEQUENCE [LARGE SCALE GENOMIC DNA]</scope>
    <source>
        <strain evidence="3">finn</strain>
    </source>
</reference>
<reference evidence="2 3" key="2">
    <citation type="submission" date="2016-08" db="EMBL/GenBank/DDBJ databases">
        <title>Pervasive Adenine N6-methylation of Active Genes in Fungi.</title>
        <authorList>
            <consortium name="DOE Joint Genome Institute"/>
            <person name="Mondo S.J."/>
            <person name="Dannebaum R.O."/>
            <person name="Kuo R.C."/>
            <person name="Labutti K."/>
            <person name="Haridas S."/>
            <person name="Kuo A."/>
            <person name="Salamov A."/>
            <person name="Ahrendt S.R."/>
            <person name="Lipzen A."/>
            <person name="Sullivan W."/>
            <person name="Andreopoulos W.B."/>
            <person name="Clum A."/>
            <person name="Lindquist E."/>
            <person name="Daum C."/>
            <person name="Ramamoorthy G.K."/>
            <person name="Gryganskyi A."/>
            <person name="Culley D."/>
            <person name="Magnuson J.K."/>
            <person name="James T.Y."/>
            <person name="O'Malley M.A."/>
            <person name="Stajich J.E."/>
            <person name="Spatafora J.W."/>
            <person name="Visel A."/>
            <person name="Grigoriev I.V."/>
        </authorList>
    </citation>
    <scope>NUCLEOTIDE SEQUENCE [LARGE SCALE GENOMIC DNA]</scope>
    <source>
        <strain evidence="3">finn</strain>
    </source>
</reference>
<feature type="transmembrane region" description="Helical" evidence="1">
    <location>
        <begin position="18"/>
        <end position="35"/>
    </location>
</feature>
<keyword evidence="1" id="KW-0472">Membrane</keyword>
<keyword evidence="1" id="KW-0812">Transmembrane</keyword>
<gene>
    <name evidence="2" type="ORF">BCR36DRAFT_375015</name>
</gene>
<organism evidence="2 3">
    <name type="scientific">Piromyces finnis</name>
    <dbReference type="NCBI Taxonomy" id="1754191"/>
    <lineage>
        <taxon>Eukaryota</taxon>
        <taxon>Fungi</taxon>
        <taxon>Fungi incertae sedis</taxon>
        <taxon>Chytridiomycota</taxon>
        <taxon>Chytridiomycota incertae sedis</taxon>
        <taxon>Neocallimastigomycetes</taxon>
        <taxon>Neocallimastigales</taxon>
        <taxon>Neocallimastigaceae</taxon>
        <taxon>Piromyces</taxon>
    </lineage>
</organism>